<evidence type="ECO:0000313" key="5">
    <source>
        <dbReference type="EMBL" id="MFB9324546.1"/>
    </source>
</evidence>
<dbReference type="EMBL" id="JBHMDO010000003">
    <property type="protein sequence ID" value="MFB9324546.1"/>
    <property type="molecule type" value="Genomic_DNA"/>
</dbReference>
<evidence type="ECO:0000256" key="3">
    <source>
        <dbReference type="ARBA" id="ARBA00023163"/>
    </source>
</evidence>
<dbReference type="Pfam" id="PF06445">
    <property type="entry name" value="GyrI-like"/>
    <property type="match status" value="1"/>
</dbReference>
<protein>
    <submittedName>
        <fullName evidence="5">GyrI-like domain-containing protein</fullName>
    </submittedName>
</protein>
<dbReference type="InterPro" id="IPR010499">
    <property type="entry name" value="AraC_E-bd"/>
</dbReference>
<keyword evidence="3" id="KW-0804">Transcription</keyword>
<dbReference type="RefSeq" id="WP_377488652.1">
    <property type="nucleotide sequence ID" value="NZ_JBHMDO010000003.1"/>
</dbReference>
<dbReference type="SUPFAM" id="SSF55136">
    <property type="entry name" value="Probable bacterial effector-binding domain"/>
    <property type="match status" value="1"/>
</dbReference>
<keyword evidence="2" id="KW-0238">DNA-binding</keyword>
<evidence type="ECO:0000313" key="6">
    <source>
        <dbReference type="Proteomes" id="UP001589747"/>
    </source>
</evidence>
<dbReference type="PANTHER" id="PTHR40055:SF1">
    <property type="entry name" value="TRANSCRIPTIONAL REGULATOR YGIV-RELATED"/>
    <property type="match status" value="1"/>
</dbReference>
<dbReference type="InterPro" id="IPR011256">
    <property type="entry name" value="Reg_factor_effector_dom_sf"/>
</dbReference>
<dbReference type="InterPro" id="IPR050908">
    <property type="entry name" value="SmbC-like"/>
</dbReference>
<sequence>MDSRIAANADAAAAAKSVFRIMRHIDTHVHEKLPLDELAAMASYSPYHFHRLFKSLTGMTLGGYVLERRMSLVKRYLNHHPLLGMTGIAERAGFASPSDFSRAFKARFGETPTAYRARVQGERKICIADRKFFERYFTTTYYNKRQENGRSDIEPVRTLKVTVKWMPQYRVLYRPLLGSCSEDMLQDRLTEAFRQVAAMAAIRRAPSFQTLMIGSSHELTPMPDGLFRYRFDVCAAVPDTVTDEAELPAADLPGGLYAMIRLATRLEDVQAVLDNFYRQWLPASGYALGEGAVLASYGSAAAFQLGYPAYADYCIPIEERH</sequence>
<dbReference type="Pfam" id="PF12833">
    <property type="entry name" value="HTH_18"/>
    <property type="match status" value="1"/>
</dbReference>
<evidence type="ECO:0000256" key="1">
    <source>
        <dbReference type="ARBA" id="ARBA00023015"/>
    </source>
</evidence>
<dbReference type="InterPro" id="IPR029442">
    <property type="entry name" value="GyrI-like"/>
</dbReference>
<dbReference type="Proteomes" id="UP001589747">
    <property type="component" value="Unassembled WGS sequence"/>
</dbReference>
<proteinExistence type="predicted"/>
<dbReference type="PANTHER" id="PTHR40055">
    <property type="entry name" value="TRANSCRIPTIONAL REGULATOR YGIV-RELATED"/>
    <property type="match status" value="1"/>
</dbReference>
<organism evidence="5 6">
    <name type="scientific">Paenibacillus aurantiacus</name>
    <dbReference type="NCBI Taxonomy" id="1936118"/>
    <lineage>
        <taxon>Bacteria</taxon>
        <taxon>Bacillati</taxon>
        <taxon>Bacillota</taxon>
        <taxon>Bacilli</taxon>
        <taxon>Bacillales</taxon>
        <taxon>Paenibacillaceae</taxon>
        <taxon>Paenibacillus</taxon>
    </lineage>
</organism>
<name>A0ABV5KH41_9BACL</name>
<dbReference type="Gene3D" id="1.10.10.60">
    <property type="entry name" value="Homeodomain-like"/>
    <property type="match status" value="2"/>
</dbReference>
<dbReference type="PRINTS" id="PR00032">
    <property type="entry name" value="HTHARAC"/>
</dbReference>
<dbReference type="PROSITE" id="PS01124">
    <property type="entry name" value="HTH_ARAC_FAMILY_2"/>
    <property type="match status" value="1"/>
</dbReference>
<dbReference type="SMART" id="SM00342">
    <property type="entry name" value="HTH_ARAC"/>
    <property type="match status" value="1"/>
</dbReference>
<keyword evidence="1" id="KW-0805">Transcription regulation</keyword>
<keyword evidence="6" id="KW-1185">Reference proteome</keyword>
<evidence type="ECO:0000259" key="4">
    <source>
        <dbReference type="PROSITE" id="PS01124"/>
    </source>
</evidence>
<dbReference type="Gene3D" id="3.20.80.10">
    <property type="entry name" value="Regulatory factor, effector binding domain"/>
    <property type="match status" value="1"/>
</dbReference>
<dbReference type="InterPro" id="IPR020449">
    <property type="entry name" value="Tscrpt_reg_AraC-type_HTH"/>
</dbReference>
<dbReference type="InterPro" id="IPR018062">
    <property type="entry name" value="HTH_AraC-typ_CS"/>
</dbReference>
<accession>A0ABV5KH41</accession>
<feature type="domain" description="HTH araC/xylS-type" evidence="4">
    <location>
        <begin position="19"/>
        <end position="118"/>
    </location>
</feature>
<evidence type="ECO:0000256" key="2">
    <source>
        <dbReference type="ARBA" id="ARBA00023125"/>
    </source>
</evidence>
<reference evidence="5 6" key="1">
    <citation type="submission" date="2024-09" db="EMBL/GenBank/DDBJ databases">
        <authorList>
            <person name="Sun Q."/>
            <person name="Mori K."/>
        </authorList>
    </citation>
    <scope>NUCLEOTIDE SEQUENCE [LARGE SCALE GENOMIC DNA]</scope>
    <source>
        <strain evidence="5 6">TISTR 2452</strain>
    </source>
</reference>
<gene>
    <name evidence="5" type="ORF">ACFFSY_01155</name>
</gene>
<dbReference type="InterPro" id="IPR009057">
    <property type="entry name" value="Homeodomain-like_sf"/>
</dbReference>
<dbReference type="InterPro" id="IPR018060">
    <property type="entry name" value="HTH_AraC"/>
</dbReference>
<dbReference type="PROSITE" id="PS00041">
    <property type="entry name" value="HTH_ARAC_FAMILY_1"/>
    <property type="match status" value="1"/>
</dbReference>
<dbReference type="SMART" id="SM00871">
    <property type="entry name" value="AraC_E_bind"/>
    <property type="match status" value="1"/>
</dbReference>
<comment type="caution">
    <text evidence="5">The sequence shown here is derived from an EMBL/GenBank/DDBJ whole genome shotgun (WGS) entry which is preliminary data.</text>
</comment>
<dbReference type="SUPFAM" id="SSF46689">
    <property type="entry name" value="Homeodomain-like"/>
    <property type="match status" value="2"/>
</dbReference>